<protein>
    <submittedName>
        <fullName evidence="1">Uncharacterized protein</fullName>
    </submittedName>
</protein>
<gene>
    <name evidence="1" type="ORF">V1286_000539</name>
</gene>
<proteinExistence type="predicted"/>
<evidence type="ECO:0000313" key="2">
    <source>
        <dbReference type="Proteomes" id="UP001364224"/>
    </source>
</evidence>
<dbReference type="EMBL" id="JAZHRV010000001">
    <property type="protein sequence ID" value="MEH2553010.1"/>
    <property type="molecule type" value="Genomic_DNA"/>
</dbReference>
<name>A0ABU8B3F2_9BRAD</name>
<dbReference type="RefSeq" id="WP_334477392.1">
    <property type="nucleotide sequence ID" value="NZ_JAZHRV010000001.1"/>
</dbReference>
<comment type="caution">
    <text evidence="1">The sequence shown here is derived from an EMBL/GenBank/DDBJ whole genome shotgun (WGS) entry which is preliminary data.</text>
</comment>
<evidence type="ECO:0000313" key="1">
    <source>
        <dbReference type="EMBL" id="MEH2553010.1"/>
    </source>
</evidence>
<sequence>MSWRAWPFGKAPPAPDAPHALLADIEKQGKQYLDDVDNGKWVYPACKRASSDAGADEEQICNHTRLEAVRYLLTVPRGEFRLLAEPDSQPAILDGYLRQLPHDETVIEFTGNTMSDLAIAVIAGFNWLNHCAGLAGADRRKFSGTLNHFRRVAMSAQKWWEMKGAKERYAQLLQAQQEPPLFLYLVWADYGRLADEIAAARAARRV</sequence>
<organism evidence="1 2">
    <name type="scientific">Bradyrhizobium algeriense</name>
    <dbReference type="NCBI Taxonomy" id="634784"/>
    <lineage>
        <taxon>Bacteria</taxon>
        <taxon>Pseudomonadati</taxon>
        <taxon>Pseudomonadota</taxon>
        <taxon>Alphaproteobacteria</taxon>
        <taxon>Hyphomicrobiales</taxon>
        <taxon>Nitrobacteraceae</taxon>
        <taxon>Bradyrhizobium</taxon>
    </lineage>
</organism>
<keyword evidence="2" id="KW-1185">Reference proteome</keyword>
<accession>A0ABU8B3F2</accession>
<reference evidence="1 2" key="1">
    <citation type="submission" date="2024-02" db="EMBL/GenBank/DDBJ databases">
        <title>Adaptive strategies in a cosmopolitan and abundant soil bacterium.</title>
        <authorList>
            <person name="Carini P."/>
        </authorList>
    </citation>
    <scope>NUCLEOTIDE SEQUENCE [LARGE SCALE GENOMIC DNA]</scope>
    <source>
        <strain evidence="1 2">AZCC 1608</strain>
    </source>
</reference>
<dbReference type="Proteomes" id="UP001364224">
    <property type="component" value="Unassembled WGS sequence"/>
</dbReference>